<feature type="domain" description="HTH luxR-type" evidence="3">
    <location>
        <begin position="2"/>
        <end position="67"/>
    </location>
</feature>
<dbReference type="Pfam" id="PF00196">
    <property type="entry name" value="GerE"/>
    <property type="match status" value="1"/>
</dbReference>
<dbReference type="AlphaFoldDB" id="A0A2T5GS11"/>
<proteinExistence type="predicted"/>
<dbReference type="SMART" id="SM00421">
    <property type="entry name" value="HTH_LUXR"/>
    <property type="match status" value="1"/>
</dbReference>
<dbReference type="RefSeq" id="WP_107956490.1">
    <property type="nucleotide sequence ID" value="NZ_JAPZPS010000003.1"/>
</dbReference>
<feature type="transmembrane region" description="Helical" evidence="2">
    <location>
        <begin position="139"/>
        <end position="160"/>
    </location>
</feature>
<accession>A0A2T5GS11</accession>
<gene>
    <name evidence="4" type="ORF">C8J26_0384</name>
</gene>
<feature type="region of interest" description="Disordered" evidence="1">
    <location>
        <begin position="68"/>
        <end position="89"/>
    </location>
</feature>
<evidence type="ECO:0000313" key="5">
    <source>
        <dbReference type="Proteomes" id="UP000244189"/>
    </source>
</evidence>
<protein>
    <submittedName>
        <fullName evidence="4">Regulatory LuxR family protein</fullName>
    </submittedName>
</protein>
<dbReference type="InterPro" id="IPR000792">
    <property type="entry name" value="Tscrpt_reg_LuxR_C"/>
</dbReference>
<organism evidence="4 5">
    <name type="scientific">Sphingomonas aurantiaca</name>
    <dbReference type="NCBI Taxonomy" id="185949"/>
    <lineage>
        <taxon>Bacteria</taxon>
        <taxon>Pseudomonadati</taxon>
        <taxon>Pseudomonadota</taxon>
        <taxon>Alphaproteobacteria</taxon>
        <taxon>Sphingomonadales</taxon>
        <taxon>Sphingomonadaceae</taxon>
        <taxon>Sphingomonas</taxon>
    </lineage>
</organism>
<sequence length="179" mass="18820">MEEPRIDRLSNRHRDVLRGVAALRKTKQIAADLGIAPGTVDGYIAEAVRILGATDRGDAARMLARHERADPLSETPAAAPGQSGGQSPWVAAPPPPMTQIGQPVAEPDASHDTRANSMGSLAGLLPIRRTGQRSNDLPVALRLLWIPAIAVILAVGFGMLASGLKVLADLIERLGHLSG</sequence>
<evidence type="ECO:0000256" key="2">
    <source>
        <dbReference type="SAM" id="Phobius"/>
    </source>
</evidence>
<keyword evidence="2" id="KW-0812">Transmembrane</keyword>
<keyword evidence="2" id="KW-0472">Membrane</keyword>
<keyword evidence="5" id="KW-1185">Reference proteome</keyword>
<name>A0A2T5GS11_9SPHN</name>
<evidence type="ECO:0000256" key="1">
    <source>
        <dbReference type="SAM" id="MobiDB-lite"/>
    </source>
</evidence>
<dbReference type="GO" id="GO:0006355">
    <property type="term" value="P:regulation of DNA-templated transcription"/>
    <property type="evidence" value="ECO:0007669"/>
    <property type="project" value="InterPro"/>
</dbReference>
<reference evidence="4 5" key="1">
    <citation type="submission" date="2018-04" db="EMBL/GenBank/DDBJ databases">
        <title>Genomic Encyclopedia of Type Strains, Phase III (KMG-III): the genomes of soil and plant-associated and newly described type strains.</title>
        <authorList>
            <person name="Whitman W."/>
        </authorList>
    </citation>
    <scope>NUCLEOTIDE SEQUENCE [LARGE SCALE GENOMIC DNA]</scope>
    <source>
        <strain evidence="4 5">MA101b</strain>
    </source>
</reference>
<evidence type="ECO:0000259" key="3">
    <source>
        <dbReference type="PROSITE" id="PS50043"/>
    </source>
</evidence>
<keyword evidence="2" id="KW-1133">Transmembrane helix</keyword>
<dbReference type="InterPro" id="IPR016032">
    <property type="entry name" value="Sig_transdc_resp-reg_C-effctor"/>
</dbReference>
<dbReference type="InterPro" id="IPR036388">
    <property type="entry name" value="WH-like_DNA-bd_sf"/>
</dbReference>
<dbReference type="PROSITE" id="PS50043">
    <property type="entry name" value="HTH_LUXR_2"/>
    <property type="match status" value="1"/>
</dbReference>
<evidence type="ECO:0000313" key="4">
    <source>
        <dbReference type="EMBL" id="PTQ62107.1"/>
    </source>
</evidence>
<comment type="caution">
    <text evidence="4">The sequence shown here is derived from an EMBL/GenBank/DDBJ whole genome shotgun (WGS) entry which is preliminary data.</text>
</comment>
<dbReference type="Proteomes" id="UP000244189">
    <property type="component" value="Unassembled WGS sequence"/>
</dbReference>
<dbReference type="Gene3D" id="1.10.10.10">
    <property type="entry name" value="Winged helix-like DNA-binding domain superfamily/Winged helix DNA-binding domain"/>
    <property type="match status" value="1"/>
</dbReference>
<dbReference type="SUPFAM" id="SSF46894">
    <property type="entry name" value="C-terminal effector domain of the bipartite response regulators"/>
    <property type="match status" value="1"/>
</dbReference>
<dbReference type="EMBL" id="QAOG01000001">
    <property type="protein sequence ID" value="PTQ62107.1"/>
    <property type="molecule type" value="Genomic_DNA"/>
</dbReference>
<dbReference type="GO" id="GO:0003677">
    <property type="term" value="F:DNA binding"/>
    <property type="evidence" value="ECO:0007669"/>
    <property type="project" value="InterPro"/>
</dbReference>